<evidence type="ECO:0000313" key="2">
    <source>
        <dbReference type="EMBL" id="MCB8605081.1"/>
    </source>
</evidence>
<reference evidence="2" key="1">
    <citation type="submission" date="2021-10" db="EMBL/GenBank/DDBJ databases">
        <title>Collection of gut derived symbiotic bacterial strains cultured from healthy donors.</title>
        <authorList>
            <person name="Lin H."/>
            <person name="Littmann E."/>
            <person name="Kohout C."/>
            <person name="Pamer E.G."/>
        </authorList>
    </citation>
    <scope>NUCLEOTIDE SEQUENCE</scope>
    <source>
        <strain evidence="2">DFI.4.35</strain>
    </source>
</reference>
<dbReference type="AlphaFoldDB" id="A0AB35HBD4"/>
<dbReference type="Pfam" id="PF07728">
    <property type="entry name" value="AAA_5"/>
    <property type="match status" value="1"/>
</dbReference>
<accession>A0AB35HBD4</accession>
<dbReference type="Gene3D" id="3.40.50.300">
    <property type="entry name" value="P-loop containing nucleotide triphosphate hydrolases"/>
    <property type="match status" value="1"/>
</dbReference>
<dbReference type="GO" id="GO:0016887">
    <property type="term" value="F:ATP hydrolysis activity"/>
    <property type="evidence" value="ECO:0007669"/>
    <property type="project" value="InterPro"/>
</dbReference>
<dbReference type="InterPro" id="IPR011704">
    <property type="entry name" value="ATPase_dyneun-rel_AAA"/>
</dbReference>
<gene>
    <name evidence="2" type="ORF">LJD63_02240</name>
</gene>
<evidence type="ECO:0000259" key="1">
    <source>
        <dbReference type="Pfam" id="PF07728"/>
    </source>
</evidence>
<feature type="domain" description="ATPase dynein-related AAA" evidence="1">
    <location>
        <begin position="203"/>
        <end position="314"/>
    </location>
</feature>
<dbReference type="GO" id="GO:0005524">
    <property type="term" value="F:ATP binding"/>
    <property type="evidence" value="ECO:0007669"/>
    <property type="project" value="InterPro"/>
</dbReference>
<comment type="caution">
    <text evidence="2">The sequence shown here is derived from an EMBL/GenBank/DDBJ whole genome shotgun (WGS) entry which is preliminary data.</text>
</comment>
<dbReference type="Proteomes" id="UP001198010">
    <property type="component" value="Unassembled WGS sequence"/>
</dbReference>
<sequence length="521" mass="59726">MSNFNVVTSTSSETFSSNSNTRIVALPKTIKDIAKILIKTLEEIDKFKRISHLFIINDNNIKIDTSNLGGNFLGFVFARAHAKNYNTEGKTKTRKRTRVFDDYDFYIEINGSVEKCRLSTEWVGTTLDDPKQNANYVYALINIINKLYSDVLNVFKSDGKWYLEKMSNLNITADSFTFENLLEPFDTTFAKRYISSLMAKPFVILTGNSGTGKTRIATLFAKFLEVKLGECEKNWILVPVGADWTDNTKILGFYNPLADNGKGKYEKSSILRLIELANLPENKDIPFFIILDEMNLSHVERYFADFLSHMETPEFDFILDGYSGSLKYPKNLFIVGTVNIDETTYMFSPKVLDRANVIEFIPEKESVLDLFKTPLNSKNNILVAHSNFAKLFLNKSLDIRNGYSKLNDDIILELQGIFSTLYDLLEKCGYEFSYRTVREIRQYISAAYELTINESDFNLNSVLDEAIIQKILPKIHGSRREIGELLDELEKFCSDKKLELSFKKIQKMKGKLAKVQYASFI</sequence>
<dbReference type="RefSeq" id="WP_227283045.1">
    <property type="nucleotide sequence ID" value="NZ_JAJDLA010000002.1"/>
</dbReference>
<name>A0AB35HBD4_9FIRM</name>
<protein>
    <submittedName>
        <fullName evidence="2">AAA family ATPase</fullName>
    </submittedName>
</protein>
<dbReference type="SUPFAM" id="SSF52540">
    <property type="entry name" value="P-loop containing nucleoside triphosphate hydrolases"/>
    <property type="match status" value="1"/>
</dbReference>
<dbReference type="InterPro" id="IPR027417">
    <property type="entry name" value="P-loop_NTPase"/>
</dbReference>
<evidence type="ECO:0000313" key="3">
    <source>
        <dbReference type="Proteomes" id="UP001198010"/>
    </source>
</evidence>
<proteinExistence type="predicted"/>
<organism evidence="2 3">
    <name type="scientific">Veillonella nakazawae</name>
    <dbReference type="NCBI Taxonomy" id="2682456"/>
    <lineage>
        <taxon>Bacteria</taxon>
        <taxon>Bacillati</taxon>
        <taxon>Bacillota</taxon>
        <taxon>Negativicutes</taxon>
        <taxon>Veillonellales</taxon>
        <taxon>Veillonellaceae</taxon>
        <taxon>Veillonella</taxon>
    </lineage>
</organism>
<dbReference type="EMBL" id="JAJDLA010000002">
    <property type="protein sequence ID" value="MCB8605081.1"/>
    <property type="molecule type" value="Genomic_DNA"/>
</dbReference>